<dbReference type="PANTHER" id="PTHR13156">
    <property type="entry name" value="NADH-UBIQUINONE OXIDOREDUCTASE 13 KD-A SUBUNIT"/>
    <property type="match status" value="1"/>
</dbReference>
<dbReference type="EMBL" id="LGAV01000001">
    <property type="protein sequence ID" value="KOS16077.1"/>
    <property type="molecule type" value="Genomic_DNA"/>
</dbReference>
<dbReference type="OrthoDB" id="307899at2759"/>
<feature type="domain" description="Zinc finger CHCC-type" evidence="2">
    <location>
        <begin position="134"/>
        <end position="154"/>
    </location>
</feature>
<proteinExistence type="predicted"/>
<keyword evidence="4" id="KW-1185">Reference proteome</keyword>
<evidence type="ECO:0000313" key="3">
    <source>
        <dbReference type="EMBL" id="KOS16077.1"/>
    </source>
</evidence>
<evidence type="ECO:0000259" key="2">
    <source>
        <dbReference type="Pfam" id="PF10276"/>
    </source>
</evidence>
<feature type="region of interest" description="Disordered" evidence="1">
    <location>
        <begin position="76"/>
        <end position="95"/>
    </location>
</feature>
<dbReference type="InterPro" id="IPR019401">
    <property type="entry name" value="Znf_CHCC"/>
</dbReference>
<accession>A0A0M8MSV5</accession>
<dbReference type="AlphaFoldDB" id="A0A0M8MSV5"/>
<sequence>MLSRALIAPTRALRAQVSGVRSFSVYAPIFSSAPTKQAPAQLARGEFVRPRVKGGSIQAQVEMPIAKPEVPPEVQAYGLDQAPNHPSTWSLSQRPKSEAMKGPRFEQMDPRFQPQSLSAMELINNHPIQMSTKRVVSCDGGEGPLGHPRVYINLCSGTRFQKVDTEEH</sequence>
<dbReference type="Gene3D" id="2.60.260.40">
    <property type="entry name" value="q5lls5 like domains"/>
    <property type="match status" value="1"/>
</dbReference>
<protein>
    <recommendedName>
        <fullName evidence="2">Zinc finger CHCC-type domain-containing protein</fullName>
    </recommendedName>
</protein>
<gene>
    <name evidence="3" type="ORF">Malapachy_2917</name>
</gene>
<evidence type="ECO:0000256" key="1">
    <source>
        <dbReference type="SAM" id="MobiDB-lite"/>
    </source>
</evidence>
<dbReference type="Proteomes" id="UP000037751">
    <property type="component" value="Unassembled WGS sequence"/>
</dbReference>
<dbReference type="VEuPathDB" id="FungiDB:Malapachy_2917"/>
<dbReference type="STRING" id="77020.A0A0M8MSV5"/>
<evidence type="ECO:0000313" key="4">
    <source>
        <dbReference type="Proteomes" id="UP000037751"/>
    </source>
</evidence>
<dbReference type="GeneID" id="28729277"/>
<name>A0A0M8MSV5_9BASI</name>
<feature type="compositionally biased region" description="Polar residues" evidence="1">
    <location>
        <begin position="84"/>
        <end position="94"/>
    </location>
</feature>
<dbReference type="PANTHER" id="PTHR13156:SF0">
    <property type="entry name" value="NADH DEHYDROGENASE [UBIQUINONE] IRON-SULFUR PROTEIN 6, MITOCHONDRIAL"/>
    <property type="match status" value="1"/>
</dbReference>
<reference evidence="3 4" key="1">
    <citation type="submission" date="2015-07" db="EMBL/GenBank/DDBJ databases">
        <title>Draft Genome Sequence of Malassezia furfur CBS1878 and Malassezia pachydermatis CBS1879.</title>
        <authorList>
            <person name="Triana S."/>
            <person name="Ohm R."/>
            <person name="Gonzalez A."/>
            <person name="DeCock H."/>
            <person name="Restrepo S."/>
            <person name="Celis A."/>
        </authorList>
    </citation>
    <scope>NUCLEOTIDE SEQUENCE [LARGE SCALE GENOMIC DNA]</scope>
    <source>
        <strain evidence="3 4">CBS 1879</strain>
    </source>
</reference>
<dbReference type="GO" id="GO:0005739">
    <property type="term" value="C:mitochondrion"/>
    <property type="evidence" value="ECO:0007669"/>
    <property type="project" value="GOC"/>
</dbReference>
<organism evidence="3 4">
    <name type="scientific">Malassezia pachydermatis</name>
    <dbReference type="NCBI Taxonomy" id="77020"/>
    <lineage>
        <taxon>Eukaryota</taxon>
        <taxon>Fungi</taxon>
        <taxon>Dikarya</taxon>
        <taxon>Basidiomycota</taxon>
        <taxon>Ustilaginomycotina</taxon>
        <taxon>Malasseziomycetes</taxon>
        <taxon>Malasseziales</taxon>
        <taxon>Malasseziaceae</taxon>
        <taxon>Malassezia</taxon>
    </lineage>
</organism>
<comment type="caution">
    <text evidence="3">The sequence shown here is derived from an EMBL/GenBank/DDBJ whole genome shotgun (WGS) entry which is preliminary data.</text>
</comment>
<dbReference type="Pfam" id="PF10276">
    <property type="entry name" value="zf-CHCC"/>
    <property type="match status" value="1"/>
</dbReference>
<dbReference type="RefSeq" id="XP_017993709.1">
    <property type="nucleotide sequence ID" value="XM_018137401.1"/>
</dbReference>
<dbReference type="GO" id="GO:0006120">
    <property type="term" value="P:mitochondrial electron transport, NADH to ubiquinone"/>
    <property type="evidence" value="ECO:0007669"/>
    <property type="project" value="TreeGrafter"/>
</dbReference>